<dbReference type="AlphaFoldDB" id="E4T6V9"/>
<protein>
    <recommendedName>
        <fullName evidence="3">Glycosyltransferase</fullName>
    </recommendedName>
</protein>
<evidence type="ECO:0000313" key="1">
    <source>
        <dbReference type="EMBL" id="ADQ80453.1"/>
    </source>
</evidence>
<sequence>MKDCPIFISSSDSYSDLWPVFFDLFKMYWPQYSGIIYLNTEEKTYSTEGLQIVCTQVGKNKSFGITFRKGLDSIEDDNVLLMMIDYFFMGNVNSDKMQEYYSYFVDNKLDSLCLVNQKYPNTTDSEHPELLMVNPPAPYIMFSYQIAFWKKAILYQMALPHEDPWMSEWYGTLRAEKMQIRLAYIADDKYNPIPYNGAGCLHKGKWLDDAIEHLNSLNYKIDFDRRGYFKELPSTLESRIKFKWRIVRNGLMGSYIDLLRRRKIHDN</sequence>
<reference key="1">
    <citation type="submission" date="2010-11" db="EMBL/GenBank/DDBJ databases">
        <title>The complete genome of Paludibacter propionicigenes DSM 17365.</title>
        <authorList>
            <consortium name="US DOE Joint Genome Institute (JGI-PGF)"/>
            <person name="Lucas S."/>
            <person name="Copeland A."/>
            <person name="Lapidus A."/>
            <person name="Bruce D."/>
            <person name="Goodwin L."/>
            <person name="Pitluck S."/>
            <person name="Kyrpides N."/>
            <person name="Mavromatis K."/>
            <person name="Ivanova N."/>
            <person name="Munk A.C."/>
            <person name="Brettin T."/>
            <person name="Detter J.C."/>
            <person name="Han C."/>
            <person name="Tapia R."/>
            <person name="Land M."/>
            <person name="Hauser L."/>
            <person name="Markowitz V."/>
            <person name="Cheng J.-F."/>
            <person name="Hugenholtz P."/>
            <person name="Woyke T."/>
            <person name="Wu D."/>
            <person name="Gronow S."/>
            <person name="Wellnitz S."/>
            <person name="Brambilla E."/>
            <person name="Klenk H.-P."/>
            <person name="Eisen J.A."/>
        </authorList>
    </citation>
    <scope>NUCLEOTIDE SEQUENCE</scope>
    <source>
        <strain>WB4</strain>
    </source>
</reference>
<gene>
    <name evidence="1" type="ordered locus">Palpr_2318</name>
</gene>
<evidence type="ECO:0000313" key="2">
    <source>
        <dbReference type="Proteomes" id="UP000008718"/>
    </source>
</evidence>
<dbReference type="OrthoDB" id="8807075at2"/>
<name>E4T6V9_PALPW</name>
<proteinExistence type="predicted"/>
<accession>E4T6V9</accession>
<dbReference type="KEGG" id="ppn:Palpr_2318"/>
<dbReference type="RefSeq" id="WP_013445822.1">
    <property type="nucleotide sequence ID" value="NC_014734.1"/>
</dbReference>
<evidence type="ECO:0008006" key="3">
    <source>
        <dbReference type="Google" id="ProtNLM"/>
    </source>
</evidence>
<dbReference type="Proteomes" id="UP000008718">
    <property type="component" value="Chromosome"/>
</dbReference>
<dbReference type="eggNOG" id="ENOG5032ZXX">
    <property type="taxonomic scope" value="Bacteria"/>
</dbReference>
<dbReference type="EMBL" id="CP002345">
    <property type="protein sequence ID" value="ADQ80453.1"/>
    <property type="molecule type" value="Genomic_DNA"/>
</dbReference>
<keyword evidence="2" id="KW-1185">Reference proteome</keyword>
<dbReference type="HOGENOM" id="CLU_073053_0_0_10"/>
<reference evidence="1 2" key="2">
    <citation type="journal article" date="2011" name="Stand. Genomic Sci.">
        <title>Complete genome sequence of Paludibacter propionicigenes type strain (WB4).</title>
        <authorList>
            <person name="Gronow S."/>
            <person name="Munk C."/>
            <person name="Lapidus A."/>
            <person name="Nolan M."/>
            <person name="Lucas S."/>
            <person name="Hammon N."/>
            <person name="Deshpande S."/>
            <person name="Cheng J.F."/>
            <person name="Tapia R."/>
            <person name="Han C."/>
            <person name="Goodwin L."/>
            <person name="Pitluck S."/>
            <person name="Liolios K."/>
            <person name="Ivanova N."/>
            <person name="Mavromatis K."/>
            <person name="Mikhailova N."/>
            <person name="Pati A."/>
            <person name="Chen A."/>
            <person name="Palaniappan K."/>
            <person name="Land M."/>
            <person name="Hauser L."/>
            <person name="Chang Y.J."/>
            <person name="Jeffries C.D."/>
            <person name="Brambilla E."/>
            <person name="Rohde M."/>
            <person name="Goker M."/>
            <person name="Detter J.C."/>
            <person name="Woyke T."/>
            <person name="Bristow J."/>
            <person name="Eisen J.A."/>
            <person name="Markowitz V."/>
            <person name="Hugenholtz P."/>
            <person name="Kyrpides N.C."/>
            <person name="Klenk H.P."/>
        </authorList>
    </citation>
    <scope>NUCLEOTIDE SEQUENCE [LARGE SCALE GENOMIC DNA]</scope>
    <source>
        <strain evidence="2">DSM 17365 / JCM 13257 / WB4</strain>
    </source>
</reference>
<dbReference type="STRING" id="694427.Palpr_2318"/>
<organism evidence="1 2">
    <name type="scientific">Paludibacter propionicigenes (strain DSM 17365 / JCM 13257 / WB4)</name>
    <dbReference type="NCBI Taxonomy" id="694427"/>
    <lineage>
        <taxon>Bacteria</taxon>
        <taxon>Pseudomonadati</taxon>
        <taxon>Bacteroidota</taxon>
        <taxon>Bacteroidia</taxon>
        <taxon>Bacteroidales</taxon>
        <taxon>Paludibacteraceae</taxon>
        <taxon>Paludibacter</taxon>
    </lineage>
</organism>